<evidence type="ECO:0000256" key="4">
    <source>
        <dbReference type="ARBA" id="ARBA00023128"/>
    </source>
</evidence>
<protein>
    <recommendedName>
        <fullName evidence="7">Small ribosomal subunit protein uS2m</fullName>
    </recommendedName>
    <alternativeName>
        <fullName evidence="8">28S ribosomal protein S2, mitochondrial</fullName>
    </alternativeName>
</protein>
<evidence type="ECO:0000313" key="10">
    <source>
        <dbReference type="Proteomes" id="UP000824219"/>
    </source>
</evidence>
<evidence type="ECO:0000256" key="1">
    <source>
        <dbReference type="ARBA" id="ARBA00004173"/>
    </source>
</evidence>
<dbReference type="FunFam" id="3.40.50.10490:FF:000026">
    <property type="entry name" value="28S ribosomal protein S2, mitochondrial"/>
    <property type="match status" value="1"/>
</dbReference>
<sequence length="289" mass="32308">MSIFFLNYDIITQNPTRLTFSGRRHGEIVSMAAGILTKVIHGVRSARLVGAALSSSSHTFTTAAKPTPASHNEDTDVNDKIMNFPLTQPDFFSVSELFTIKDLFEARVHLGHKKGCRHRLMEPYLFGTRLDMDIIDLEQTASHLQQALNFTAHVAYRGGIVLFVSRRRQFTHLIESTAQQCGEYAHARYWQGGVLTNVNTTGVRLPDLIVFLCTQNSVFQTHTGVRDAAKVNIPTVGIIDSDCDPSLITYPVPGNDDTPAAVELYCRLFRMAINRAKDKRKQMELLKGL</sequence>
<dbReference type="GO" id="GO:0005763">
    <property type="term" value="C:mitochondrial small ribosomal subunit"/>
    <property type="evidence" value="ECO:0007669"/>
    <property type="project" value="UniProtKB-ARBA"/>
</dbReference>
<evidence type="ECO:0000256" key="5">
    <source>
        <dbReference type="ARBA" id="ARBA00023274"/>
    </source>
</evidence>
<evidence type="ECO:0000256" key="3">
    <source>
        <dbReference type="ARBA" id="ARBA00022980"/>
    </source>
</evidence>
<dbReference type="SUPFAM" id="SSF52313">
    <property type="entry name" value="Ribosomal protein S2"/>
    <property type="match status" value="1"/>
</dbReference>
<comment type="similarity">
    <text evidence="2">Belongs to the universal ribosomal protein uS2 family.</text>
</comment>
<dbReference type="PANTHER" id="PTHR12534">
    <property type="entry name" value="30S RIBOSOMAL PROTEIN S2 PROKARYOTIC AND ORGANELLAR"/>
    <property type="match status" value="1"/>
</dbReference>
<dbReference type="GO" id="GO:0006412">
    <property type="term" value="P:translation"/>
    <property type="evidence" value="ECO:0007669"/>
    <property type="project" value="InterPro"/>
</dbReference>
<comment type="subcellular location">
    <subcellularLocation>
        <location evidence="1">Mitochondrion</location>
    </subcellularLocation>
</comment>
<dbReference type="InterPro" id="IPR018130">
    <property type="entry name" value="Ribosomal_uS2_CS"/>
</dbReference>
<dbReference type="PANTHER" id="PTHR12534:SF0">
    <property type="entry name" value="SMALL RIBOSOMAL SUBUNIT PROTEIN US2M"/>
    <property type="match status" value="1"/>
</dbReference>
<dbReference type="NCBIfam" id="TIGR01011">
    <property type="entry name" value="rpsB_bact"/>
    <property type="match status" value="1"/>
</dbReference>
<dbReference type="InterPro" id="IPR023591">
    <property type="entry name" value="Ribosomal_uS2_flav_dom_sf"/>
</dbReference>
<proteinExistence type="inferred from homology"/>
<keyword evidence="4" id="KW-0496">Mitochondrion</keyword>
<dbReference type="Proteomes" id="UP000824219">
    <property type="component" value="Linkage Group LG01"/>
</dbReference>
<reference evidence="9 10" key="1">
    <citation type="submission" date="2021-06" db="EMBL/GenBank/DDBJ databases">
        <title>Chromosome-level genome assembly of the red-tail catfish (Hemibagrus wyckioides).</title>
        <authorList>
            <person name="Shao F."/>
        </authorList>
    </citation>
    <scope>NUCLEOTIDE SEQUENCE [LARGE SCALE GENOMIC DNA]</scope>
    <source>
        <strain evidence="9">EC202008001</strain>
        <tissue evidence="9">Blood</tissue>
    </source>
</reference>
<dbReference type="InterPro" id="IPR001865">
    <property type="entry name" value="Ribosomal_uS2"/>
</dbReference>
<evidence type="ECO:0000313" key="9">
    <source>
        <dbReference type="EMBL" id="KAG7335886.1"/>
    </source>
</evidence>
<gene>
    <name evidence="9" type="ORF">KOW79_000579</name>
</gene>
<dbReference type="Pfam" id="PF00318">
    <property type="entry name" value="Ribosomal_S2"/>
    <property type="match status" value="2"/>
</dbReference>
<keyword evidence="5" id="KW-0687">Ribonucleoprotein</keyword>
<dbReference type="PROSITE" id="PS00962">
    <property type="entry name" value="RIBOSOMAL_S2_1"/>
    <property type="match status" value="1"/>
</dbReference>
<evidence type="ECO:0000256" key="2">
    <source>
        <dbReference type="ARBA" id="ARBA00006242"/>
    </source>
</evidence>
<keyword evidence="3" id="KW-0689">Ribosomal protein</keyword>
<comment type="function">
    <text evidence="6">Required for mitoribosome formation and stability, and mitochondrial translation.</text>
</comment>
<dbReference type="HAMAP" id="MF_00291_B">
    <property type="entry name" value="Ribosomal_uS2_B"/>
    <property type="match status" value="1"/>
</dbReference>
<dbReference type="InterPro" id="IPR005706">
    <property type="entry name" value="Ribosomal_uS2_bac/mit/plastid"/>
</dbReference>
<accession>A0A9D3SSL8</accession>
<dbReference type="OrthoDB" id="2320368at2759"/>
<name>A0A9D3SSL8_9TELE</name>
<comment type="caution">
    <text evidence="9">The sequence shown here is derived from an EMBL/GenBank/DDBJ whole genome shotgun (WGS) entry which is preliminary data.</text>
</comment>
<dbReference type="GO" id="GO:0005743">
    <property type="term" value="C:mitochondrial inner membrane"/>
    <property type="evidence" value="ECO:0007669"/>
    <property type="project" value="UniProtKB-ARBA"/>
</dbReference>
<evidence type="ECO:0000256" key="6">
    <source>
        <dbReference type="ARBA" id="ARBA00059792"/>
    </source>
</evidence>
<dbReference type="GO" id="GO:0003735">
    <property type="term" value="F:structural constituent of ribosome"/>
    <property type="evidence" value="ECO:0007669"/>
    <property type="project" value="InterPro"/>
</dbReference>
<dbReference type="Gene3D" id="3.40.50.10490">
    <property type="entry name" value="Glucose-6-phosphate isomerase like protein, domain 1"/>
    <property type="match status" value="1"/>
</dbReference>
<evidence type="ECO:0000256" key="8">
    <source>
        <dbReference type="ARBA" id="ARBA00083109"/>
    </source>
</evidence>
<dbReference type="PRINTS" id="PR00395">
    <property type="entry name" value="RIBOSOMALS2"/>
</dbReference>
<evidence type="ECO:0000256" key="7">
    <source>
        <dbReference type="ARBA" id="ARBA00071390"/>
    </source>
</evidence>
<dbReference type="EMBL" id="JAHKSW010000001">
    <property type="protein sequence ID" value="KAG7335886.1"/>
    <property type="molecule type" value="Genomic_DNA"/>
</dbReference>
<dbReference type="CDD" id="cd01425">
    <property type="entry name" value="RPS2"/>
    <property type="match status" value="1"/>
</dbReference>
<organism evidence="9 10">
    <name type="scientific">Hemibagrus wyckioides</name>
    <dbReference type="NCBI Taxonomy" id="337641"/>
    <lineage>
        <taxon>Eukaryota</taxon>
        <taxon>Metazoa</taxon>
        <taxon>Chordata</taxon>
        <taxon>Craniata</taxon>
        <taxon>Vertebrata</taxon>
        <taxon>Euteleostomi</taxon>
        <taxon>Actinopterygii</taxon>
        <taxon>Neopterygii</taxon>
        <taxon>Teleostei</taxon>
        <taxon>Ostariophysi</taxon>
        <taxon>Siluriformes</taxon>
        <taxon>Bagridae</taxon>
        <taxon>Hemibagrus</taxon>
    </lineage>
</organism>
<dbReference type="AlphaFoldDB" id="A0A9D3SSL8"/>
<keyword evidence="10" id="KW-1185">Reference proteome</keyword>